<keyword evidence="3" id="KW-0804">Transcription</keyword>
<dbReference type="InterPro" id="IPR036864">
    <property type="entry name" value="Zn2-C6_fun-type_DNA-bd_sf"/>
</dbReference>
<dbReference type="Proteomes" id="UP001055172">
    <property type="component" value="Unassembled WGS sequence"/>
</dbReference>
<dbReference type="PRINTS" id="PR00755">
    <property type="entry name" value="AFLATOXINBRP"/>
</dbReference>
<evidence type="ECO:0000259" key="6">
    <source>
        <dbReference type="PROSITE" id="PS50048"/>
    </source>
</evidence>
<evidence type="ECO:0000313" key="8">
    <source>
        <dbReference type="Proteomes" id="UP001055172"/>
    </source>
</evidence>
<dbReference type="SMART" id="SM00066">
    <property type="entry name" value="GAL4"/>
    <property type="match status" value="1"/>
</dbReference>
<dbReference type="PANTHER" id="PTHR31069">
    <property type="entry name" value="OLEATE-ACTIVATED TRANSCRIPTION FACTOR 1-RELATED"/>
    <property type="match status" value="1"/>
</dbReference>
<evidence type="ECO:0000256" key="1">
    <source>
        <dbReference type="ARBA" id="ARBA00023015"/>
    </source>
</evidence>
<feature type="compositionally biased region" description="Basic and acidic residues" evidence="5">
    <location>
        <begin position="142"/>
        <end position="152"/>
    </location>
</feature>
<sequence>MNTSAPLPRPVETFRESCDNCAKSKVRCGKEQPWCQRCARRGQVCSYSPSQRSRKRTFSAAATENERWTGTLPETSLGHSSVSTTPSSHDDAGLLPQPDGGLGPYSDLVGLLTRDSSTDSLTADNANNLFWLSDMESGGGGGEERKGSDRVDSLMFPDDDGVTTAASRAMGIIGGAPFDYRALRLMGSTADRQHCEADVISALAKLDLPSSSCQGSSRSLRNLGTILTASRSALSSASKAVSCTCAPNANVALLVTADAMSSLFVPPMTIGAYELDAENQERMIGHIVLSELGKMGRLLDSFSHKFCGPQSIATGNDSRNQLHMALEMFIRNKYSVMVVAAKSKSDEK</sequence>
<dbReference type="InterPro" id="IPR050675">
    <property type="entry name" value="OAF3"/>
</dbReference>
<evidence type="ECO:0000313" key="7">
    <source>
        <dbReference type="EMBL" id="GJC87418.1"/>
    </source>
</evidence>
<dbReference type="PROSITE" id="PS50048">
    <property type="entry name" value="ZN2_CY6_FUNGAL_2"/>
    <property type="match status" value="1"/>
</dbReference>
<dbReference type="InterPro" id="IPR001138">
    <property type="entry name" value="Zn2Cys6_DnaBD"/>
</dbReference>
<dbReference type="PANTHER" id="PTHR31069:SF31">
    <property type="entry name" value="MONODICTYPHENONE CLUSTER TRANSCRIPTION FACTOR-RELATED"/>
    <property type="match status" value="1"/>
</dbReference>
<keyword evidence="2" id="KW-0238">DNA-binding</keyword>
<feature type="compositionally biased region" description="Polar residues" evidence="5">
    <location>
        <begin position="72"/>
        <end position="87"/>
    </location>
</feature>
<dbReference type="EMBL" id="BPPX01000026">
    <property type="protein sequence ID" value="GJC87418.1"/>
    <property type="molecule type" value="Genomic_DNA"/>
</dbReference>
<dbReference type="AlphaFoldDB" id="A0AA37LXD3"/>
<accession>A0AA37LXD3</accession>
<dbReference type="GO" id="GO:0008270">
    <property type="term" value="F:zinc ion binding"/>
    <property type="evidence" value="ECO:0007669"/>
    <property type="project" value="InterPro"/>
</dbReference>
<dbReference type="PROSITE" id="PS00463">
    <property type="entry name" value="ZN2_CY6_FUNGAL_1"/>
    <property type="match status" value="1"/>
</dbReference>
<evidence type="ECO:0000256" key="5">
    <source>
        <dbReference type="SAM" id="MobiDB-lite"/>
    </source>
</evidence>
<dbReference type="SUPFAM" id="SSF57701">
    <property type="entry name" value="Zn2/Cys6 DNA-binding domain"/>
    <property type="match status" value="1"/>
</dbReference>
<dbReference type="CDD" id="cd00067">
    <property type="entry name" value="GAL4"/>
    <property type="match status" value="1"/>
</dbReference>
<proteinExistence type="predicted"/>
<evidence type="ECO:0000256" key="2">
    <source>
        <dbReference type="ARBA" id="ARBA00023125"/>
    </source>
</evidence>
<feature type="region of interest" description="Disordered" evidence="5">
    <location>
        <begin position="56"/>
        <end position="100"/>
    </location>
</feature>
<protein>
    <submittedName>
        <fullName evidence="7">Aurofusarin biosynthesis regulatory protein aurR1</fullName>
    </submittedName>
</protein>
<organism evidence="7 8">
    <name type="scientific">Colletotrichum liriopes</name>
    <dbReference type="NCBI Taxonomy" id="708192"/>
    <lineage>
        <taxon>Eukaryota</taxon>
        <taxon>Fungi</taxon>
        <taxon>Dikarya</taxon>
        <taxon>Ascomycota</taxon>
        <taxon>Pezizomycotina</taxon>
        <taxon>Sordariomycetes</taxon>
        <taxon>Hypocreomycetidae</taxon>
        <taxon>Glomerellales</taxon>
        <taxon>Glomerellaceae</taxon>
        <taxon>Colletotrichum</taxon>
        <taxon>Colletotrichum spaethianum species complex</taxon>
    </lineage>
</organism>
<feature type="region of interest" description="Disordered" evidence="5">
    <location>
        <begin position="135"/>
        <end position="154"/>
    </location>
</feature>
<dbReference type="GO" id="GO:0000981">
    <property type="term" value="F:DNA-binding transcription factor activity, RNA polymerase II-specific"/>
    <property type="evidence" value="ECO:0007669"/>
    <property type="project" value="InterPro"/>
</dbReference>
<gene>
    <name evidence="7" type="ORF">ColLi_10256</name>
</gene>
<evidence type="ECO:0000256" key="4">
    <source>
        <dbReference type="ARBA" id="ARBA00023242"/>
    </source>
</evidence>
<dbReference type="GO" id="GO:0003677">
    <property type="term" value="F:DNA binding"/>
    <property type="evidence" value="ECO:0007669"/>
    <property type="project" value="UniProtKB-KW"/>
</dbReference>
<reference evidence="7 8" key="1">
    <citation type="submission" date="2021-07" db="EMBL/GenBank/DDBJ databases">
        <title>Genome data of Colletotrichum spaethianum.</title>
        <authorList>
            <person name="Utami Y.D."/>
            <person name="Hiruma K."/>
        </authorList>
    </citation>
    <scope>NUCLEOTIDE SEQUENCE [LARGE SCALE GENOMIC DNA]</scope>
    <source>
        <strain evidence="7 8">MAFF 242679</strain>
    </source>
</reference>
<keyword evidence="1" id="KW-0805">Transcription regulation</keyword>
<name>A0AA37LXD3_9PEZI</name>
<dbReference type="Pfam" id="PF00172">
    <property type="entry name" value="Zn_clus"/>
    <property type="match status" value="1"/>
</dbReference>
<keyword evidence="4" id="KW-0539">Nucleus</keyword>
<feature type="domain" description="Zn(2)-C6 fungal-type" evidence="6">
    <location>
        <begin position="17"/>
        <end position="47"/>
    </location>
</feature>
<keyword evidence="8" id="KW-1185">Reference proteome</keyword>
<comment type="caution">
    <text evidence="7">The sequence shown here is derived from an EMBL/GenBank/DDBJ whole genome shotgun (WGS) entry which is preliminary data.</text>
</comment>
<dbReference type="Gene3D" id="4.10.240.10">
    <property type="entry name" value="Zn(2)-C6 fungal-type DNA-binding domain"/>
    <property type="match status" value="1"/>
</dbReference>
<evidence type="ECO:0000256" key="3">
    <source>
        <dbReference type="ARBA" id="ARBA00023163"/>
    </source>
</evidence>